<dbReference type="STRING" id="2594813.A0A395MLJ1"/>
<feature type="repeat" description="WD" evidence="3">
    <location>
        <begin position="635"/>
        <end position="675"/>
    </location>
</feature>
<feature type="repeat" description="WD" evidence="3">
    <location>
        <begin position="761"/>
        <end position="802"/>
    </location>
</feature>
<dbReference type="PANTHER" id="PTHR19848">
    <property type="entry name" value="WD40 REPEAT PROTEIN"/>
    <property type="match status" value="1"/>
</dbReference>
<accession>A0A395MLJ1</accession>
<dbReference type="InterPro" id="IPR001680">
    <property type="entry name" value="WD40_rpt"/>
</dbReference>
<comment type="caution">
    <text evidence="6">The sequence shown here is derived from an EMBL/GenBank/DDBJ whole genome shotgun (WGS) entry which is preliminary data.</text>
</comment>
<dbReference type="SUPFAM" id="SSF52540">
    <property type="entry name" value="P-loop containing nucleoside triphosphate hydrolases"/>
    <property type="match status" value="1"/>
</dbReference>
<keyword evidence="4" id="KW-0175">Coiled coil</keyword>
<dbReference type="InterPro" id="IPR011047">
    <property type="entry name" value="Quinoprotein_ADH-like_sf"/>
</dbReference>
<dbReference type="Gene3D" id="3.40.50.300">
    <property type="entry name" value="P-loop containing nucleotide triphosphate hydrolases"/>
    <property type="match status" value="1"/>
</dbReference>
<dbReference type="SUPFAM" id="SSF50978">
    <property type="entry name" value="WD40 repeat-like"/>
    <property type="match status" value="1"/>
</dbReference>
<keyword evidence="7" id="KW-1185">Reference proteome</keyword>
<feature type="repeat" description="WD" evidence="3">
    <location>
        <begin position="887"/>
        <end position="928"/>
    </location>
</feature>
<dbReference type="InterPro" id="IPR019775">
    <property type="entry name" value="WD40_repeat_CS"/>
</dbReference>
<feature type="repeat" description="WD" evidence="3">
    <location>
        <begin position="593"/>
        <end position="634"/>
    </location>
</feature>
<dbReference type="EMBL" id="PXXK01000208">
    <property type="protein sequence ID" value="RFN48465.1"/>
    <property type="molecule type" value="Genomic_DNA"/>
</dbReference>
<dbReference type="PROSITE" id="PS00678">
    <property type="entry name" value="WD_REPEATS_1"/>
    <property type="match status" value="4"/>
</dbReference>
<feature type="repeat" description="WD" evidence="3">
    <location>
        <begin position="803"/>
        <end position="844"/>
    </location>
</feature>
<dbReference type="Proteomes" id="UP000265631">
    <property type="component" value="Unassembled WGS sequence"/>
</dbReference>
<evidence type="ECO:0000256" key="1">
    <source>
        <dbReference type="ARBA" id="ARBA00022574"/>
    </source>
</evidence>
<name>A0A395MLJ1_9HYPO</name>
<dbReference type="Pfam" id="PF00400">
    <property type="entry name" value="WD40"/>
    <property type="match status" value="8"/>
</dbReference>
<gene>
    <name evidence="6" type="ORF">FIE12Z_7274</name>
</gene>
<dbReference type="SMART" id="SM00320">
    <property type="entry name" value="WD40"/>
    <property type="match status" value="8"/>
</dbReference>
<protein>
    <submittedName>
        <fullName evidence="6">Vegetative incompatibility protein het-e-1</fullName>
    </submittedName>
</protein>
<dbReference type="PANTHER" id="PTHR19848:SF8">
    <property type="entry name" value="F-BOX AND WD REPEAT DOMAIN CONTAINING 7"/>
    <property type="match status" value="1"/>
</dbReference>
<evidence type="ECO:0000256" key="4">
    <source>
        <dbReference type="SAM" id="Coils"/>
    </source>
</evidence>
<reference evidence="6 7" key="1">
    <citation type="journal article" date="2018" name="PLoS Pathog.">
        <title>Evolution of structural diversity of trichothecenes, a family of toxins produced by plant pathogenic and entomopathogenic fungi.</title>
        <authorList>
            <person name="Proctor R.H."/>
            <person name="McCormick S.P."/>
            <person name="Kim H.S."/>
            <person name="Cardoza R.E."/>
            <person name="Stanley A.M."/>
            <person name="Lindo L."/>
            <person name="Kelly A."/>
            <person name="Brown D.W."/>
            <person name="Lee T."/>
            <person name="Vaughan M.M."/>
            <person name="Alexander N.J."/>
            <person name="Busman M."/>
            <person name="Gutierrez S."/>
        </authorList>
    </citation>
    <scope>NUCLEOTIDE SEQUENCE [LARGE SCALE GENOMIC DNA]</scope>
    <source>
        <strain evidence="6 7">NRRL 13405</strain>
    </source>
</reference>
<evidence type="ECO:0000313" key="7">
    <source>
        <dbReference type="Proteomes" id="UP000265631"/>
    </source>
</evidence>
<dbReference type="AlphaFoldDB" id="A0A395MLJ1"/>
<proteinExistence type="predicted"/>
<sequence length="1048" mass="116308">MAEALGVVSSVIAVVDLSTKVFSLCLQYSREVKNAKDDIERLGKEVGAFQDTTKKLQALVEGPRGQDLSASQQLLSTIEDGRSRLERLGQQLQTPTRRKVMSKFGARALKWPFKRKDVDDIIQNFARCRENISLALNIDQTVILQKIDDRTTLHQLPLAHGASFDSKAEEHNSTCLPGTRHDLLRDIDRWIDNHNSKIIFWLNGKAGTGKSTISRTVAWSRSRQGDLGASFFFKRGEVDQGNLAKFVPTVARRLAWSTPVVAPFIKSAVDADPAIADKSVREQFEKLVQEPLSKATATVTSSRLSVVIVVDALDECEKDADIKLLLQLFSNLRFAGPLCVRVLVTSRPELPVRLGFSSIGNAHQELVLHEIPPPIIKHDISIFLHHEFANIRNSFNGDAVEELKLPADWPGEANLETLTEAAVPLFIFAATLCRFINDRYLGSPDELLRNVLSVAGAGQGSRLDMAYSPVLKQQVANRSGNERLDIIESFRLVVGTIVTLANPLSMRALALLLDVHINKVTTRLMRLLHLSFRDYLVCLENKELVEFLVDEGHTHEGLAKHCLRIMSGSLRRNICGLSFPGVEHDWDACLLTLVGHEDWVGSVAFSHDSKRIASGSNERAIRIWNAETGECERWLGGHTSYVSSVVFSHNSKKLASAGGETIRIWNLEAGGREQELRGPGRFCSTVVFSHDSKKVASASEKTIRIWNAETGDCEQEINGENIYDGFVKTLAFSHDSKKIASSGGMKIRIWNAETGDYEQELQGHHGITNSAVFSHDSKWIASASDDKTVRIWNLETGECEQELKGHGTYVSSIVFSHDSKKVASGSYDKTIRIWNVETGKCERVLEGHSHWVKTVAFSHDSKKVASGSHDETIRIWDAEAGRCKPVVEGHGNWVTSVVFSPDSRKLATGSYDDTIRIWDTETGECEEIIQLDDHADVQFFEADGRGIITDRGVFSLKGDSQSHATPPPSSEEQHLGCTDGTWITVEGQNLLWLPPECRNGKSLGVEDFHGRSGAVDIHERKEYIKLRLALGRGFIMQLDIIKPTLSGV</sequence>
<dbReference type="PROSITE" id="PS50082">
    <property type="entry name" value="WD_REPEATS_2"/>
    <property type="match status" value="6"/>
</dbReference>
<evidence type="ECO:0000313" key="6">
    <source>
        <dbReference type="EMBL" id="RFN48465.1"/>
    </source>
</evidence>
<keyword evidence="1 3" id="KW-0853">WD repeat</keyword>
<dbReference type="Gene3D" id="2.130.10.10">
    <property type="entry name" value="YVTN repeat-like/Quinoprotein amine dehydrogenase"/>
    <property type="match status" value="3"/>
</dbReference>
<feature type="coiled-coil region" evidence="4">
    <location>
        <begin position="25"/>
        <end position="52"/>
    </location>
</feature>
<dbReference type="PRINTS" id="PR00320">
    <property type="entry name" value="GPROTEINBRPT"/>
</dbReference>
<dbReference type="SUPFAM" id="SSF50998">
    <property type="entry name" value="Quinoprotein alcohol dehydrogenase-like"/>
    <property type="match status" value="1"/>
</dbReference>
<dbReference type="InterPro" id="IPR056884">
    <property type="entry name" value="NPHP3-like_N"/>
</dbReference>
<dbReference type="PROSITE" id="PS50294">
    <property type="entry name" value="WD_REPEATS_REGION"/>
    <property type="match status" value="5"/>
</dbReference>
<dbReference type="InterPro" id="IPR020472">
    <property type="entry name" value="WD40_PAC1"/>
</dbReference>
<evidence type="ECO:0000259" key="5">
    <source>
        <dbReference type="Pfam" id="PF24883"/>
    </source>
</evidence>
<organism evidence="6 7">
    <name type="scientific">Fusarium flagelliforme</name>
    <dbReference type="NCBI Taxonomy" id="2675880"/>
    <lineage>
        <taxon>Eukaryota</taxon>
        <taxon>Fungi</taxon>
        <taxon>Dikarya</taxon>
        <taxon>Ascomycota</taxon>
        <taxon>Pezizomycotina</taxon>
        <taxon>Sordariomycetes</taxon>
        <taxon>Hypocreomycetidae</taxon>
        <taxon>Hypocreales</taxon>
        <taxon>Nectriaceae</taxon>
        <taxon>Fusarium</taxon>
        <taxon>Fusarium incarnatum-equiseti species complex</taxon>
    </lineage>
</organism>
<evidence type="ECO:0000256" key="2">
    <source>
        <dbReference type="ARBA" id="ARBA00022737"/>
    </source>
</evidence>
<evidence type="ECO:0000256" key="3">
    <source>
        <dbReference type="PROSITE-ProRule" id="PRU00221"/>
    </source>
</evidence>
<dbReference type="InterPro" id="IPR015943">
    <property type="entry name" value="WD40/YVTN_repeat-like_dom_sf"/>
</dbReference>
<feature type="domain" description="Nephrocystin 3-like N-terminal" evidence="5">
    <location>
        <begin position="184"/>
        <end position="347"/>
    </location>
</feature>
<keyword evidence="2" id="KW-0677">Repeat</keyword>
<feature type="repeat" description="WD" evidence="3">
    <location>
        <begin position="845"/>
        <end position="886"/>
    </location>
</feature>
<dbReference type="Pfam" id="PF24883">
    <property type="entry name" value="NPHP3_N"/>
    <property type="match status" value="1"/>
</dbReference>
<dbReference type="InterPro" id="IPR027417">
    <property type="entry name" value="P-loop_NTPase"/>
</dbReference>
<dbReference type="InterPro" id="IPR036322">
    <property type="entry name" value="WD40_repeat_dom_sf"/>
</dbReference>
<dbReference type="CDD" id="cd00200">
    <property type="entry name" value="WD40"/>
    <property type="match status" value="1"/>
</dbReference>